<evidence type="ECO:0000313" key="17">
    <source>
        <dbReference type="EMBL" id="CUN08868.1"/>
    </source>
</evidence>
<evidence type="ECO:0000256" key="15">
    <source>
        <dbReference type="SAM" id="Phobius"/>
    </source>
</evidence>
<dbReference type="RefSeq" id="WP_055157891.1">
    <property type="nucleotide sequence ID" value="NZ_CYXR01000022.1"/>
</dbReference>
<evidence type="ECO:0000256" key="8">
    <source>
        <dbReference type="ARBA" id="ARBA00022777"/>
    </source>
</evidence>
<dbReference type="CDD" id="cd00082">
    <property type="entry name" value="HisKA"/>
    <property type="match status" value="1"/>
</dbReference>
<reference evidence="17 18" key="1">
    <citation type="submission" date="2015-09" db="EMBL/GenBank/DDBJ databases">
        <authorList>
            <consortium name="Pathogen Informatics"/>
        </authorList>
    </citation>
    <scope>NUCLEOTIDE SEQUENCE [LARGE SCALE GENOMIC DNA]</scope>
    <source>
        <strain evidence="17 18">2789STDY5834962</strain>
    </source>
</reference>
<dbReference type="SUPFAM" id="SSF47384">
    <property type="entry name" value="Homodimeric domain of signal transducing histidine kinase"/>
    <property type="match status" value="1"/>
</dbReference>
<dbReference type="GO" id="GO:0005886">
    <property type="term" value="C:plasma membrane"/>
    <property type="evidence" value="ECO:0007669"/>
    <property type="project" value="TreeGrafter"/>
</dbReference>
<keyword evidence="10 15" id="KW-1133">Transmembrane helix</keyword>
<evidence type="ECO:0000256" key="9">
    <source>
        <dbReference type="ARBA" id="ARBA00022840"/>
    </source>
</evidence>
<evidence type="ECO:0000256" key="1">
    <source>
        <dbReference type="ARBA" id="ARBA00000085"/>
    </source>
</evidence>
<accession>A0A173U5T9</accession>
<feature type="compositionally biased region" description="Basic residues" evidence="14">
    <location>
        <begin position="394"/>
        <end position="409"/>
    </location>
</feature>
<dbReference type="Pfam" id="PF00512">
    <property type="entry name" value="HisKA"/>
    <property type="match status" value="1"/>
</dbReference>
<dbReference type="Pfam" id="PF02518">
    <property type="entry name" value="HATPase_c"/>
    <property type="match status" value="1"/>
</dbReference>
<evidence type="ECO:0000256" key="4">
    <source>
        <dbReference type="ARBA" id="ARBA00022553"/>
    </source>
</evidence>
<organism evidence="17 18">
    <name type="scientific">Coprococcus comes</name>
    <dbReference type="NCBI Taxonomy" id="410072"/>
    <lineage>
        <taxon>Bacteria</taxon>
        <taxon>Bacillati</taxon>
        <taxon>Bacillota</taxon>
        <taxon>Clostridia</taxon>
        <taxon>Lachnospirales</taxon>
        <taxon>Lachnospiraceae</taxon>
        <taxon>Coprococcus</taxon>
    </lineage>
</organism>
<evidence type="ECO:0000313" key="18">
    <source>
        <dbReference type="Proteomes" id="UP000095727"/>
    </source>
</evidence>
<gene>
    <name evidence="17" type="primary">walK_2</name>
    <name evidence="17" type="ORF">ERS852574_02618</name>
</gene>
<dbReference type="Gene3D" id="1.10.287.130">
    <property type="match status" value="1"/>
</dbReference>
<dbReference type="PANTHER" id="PTHR45453:SF1">
    <property type="entry name" value="PHOSPHATE REGULON SENSOR PROTEIN PHOR"/>
    <property type="match status" value="1"/>
</dbReference>
<dbReference type="EC" id="2.7.13.3" evidence="3"/>
<dbReference type="InterPro" id="IPR036097">
    <property type="entry name" value="HisK_dim/P_sf"/>
</dbReference>
<protein>
    <recommendedName>
        <fullName evidence="3">histidine kinase</fullName>
        <ecNumber evidence="3">2.7.13.3</ecNumber>
    </recommendedName>
</protein>
<dbReference type="GO" id="GO:0000155">
    <property type="term" value="F:phosphorelay sensor kinase activity"/>
    <property type="evidence" value="ECO:0007669"/>
    <property type="project" value="InterPro"/>
</dbReference>
<dbReference type="InterPro" id="IPR036890">
    <property type="entry name" value="HATPase_C_sf"/>
</dbReference>
<evidence type="ECO:0000259" key="16">
    <source>
        <dbReference type="PROSITE" id="PS50109"/>
    </source>
</evidence>
<dbReference type="SMART" id="SM00388">
    <property type="entry name" value="HisKA"/>
    <property type="match status" value="1"/>
</dbReference>
<dbReference type="FunFam" id="3.30.565.10:FF:000013">
    <property type="entry name" value="Two-component sensor histidine kinase"/>
    <property type="match status" value="1"/>
</dbReference>
<dbReference type="PRINTS" id="PR00344">
    <property type="entry name" value="BCTRLSENSOR"/>
</dbReference>
<dbReference type="PANTHER" id="PTHR45453">
    <property type="entry name" value="PHOSPHATE REGULON SENSOR PROTEIN PHOR"/>
    <property type="match status" value="1"/>
</dbReference>
<name>A0A173U5T9_9FIRM</name>
<evidence type="ECO:0000256" key="5">
    <source>
        <dbReference type="ARBA" id="ARBA00022679"/>
    </source>
</evidence>
<keyword evidence="8 17" id="KW-0418">Kinase</keyword>
<dbReference type="InterPro" id="IPR003661">
    <property type="entry name" value="HisK_dim/P_dom"/>
</dbReference>
<evidence type="ECO:0000256" key="11">
    <source>
        <dbReference type="ARBA" id="ARBA00023012"/>
    </source>
</evidence>
<sequence length="409" mass="46434">MKNNYRKLKLSILLQTVFITALTVLVGRFILEYFIDGIYNDSFANGFLRILEAFHVSEETATSLYWQWIGNNKVFFMILGFLLLFSLFFYVALSKMTRYLEQVEDGIENIISASDQPIRLITELKPIEDRLNEIKETLRSQEEEAEKLEQRKNDVLLFLAHDLKTPLTSVVAYLSMLDSHPEMPAEERAKYTQISLEKANRLGDLLKEFFESIKLNLQDIELDKVDIDLTMMLEQIADELYGVLQEKMLTCKVEAEEEILIEGDPDKLARVFDNILRNAIAYCREKSVLLIQAAKEENQVRICFENEGDTIPEESLKRIFDKFYRADASRSSSTGGAGLGLAIAKEIVELHKGQIIADSSGGKTRFIVTLPLKGGVESNEIHTHSGHSSGGRTGHGKFLHRKAAGRTVE</sequence>
<dbReference type="Proteomes" id="UP000095727">
    <property type="component" value="Unassembled WGS sequence"/>
</dbReference>
<keyword evidence="5 17" id="KW-0808">Transferase</keyword>
<feature type="region of interest" description="Disordered" evidence="14">
    <location>
        <begin position="380"/>
        <end position="409"/>
    </location>
</feature>
<dbReference type="InterPro" id="IPR004358">
    <property type="entry name" value="Sig_transdc_His_kin-like_C"/>
</dbReference>
<dbReference type="GO" id="GO:0005524">
    <property type="term" value="F:ATP binding"/>
    <property type="evidence" value="ECO:0007669"/>
    <property type="project" value="UniProtKB-KW"/>
</dbReference>
<evidence type="ECO:0000256" key="7">
    <source>
        <dbReference type="ARBA" id="ARBA00022741"/>
    </source>
</evidence>
<keyword evidence="6 15" id="KW-0812">Transmembrane</keyword>
<evidence type="ECO:0000256" key="13">
    <source>
        <dbReference type="SAM" id="Coils"/>
    </source>
</evidence>
<evidence type="ECO:0000256" key="12">
    <source>
        <dbReference type="ARBA" id="ARBA00023136"/>
    </source>
</evidence>
<dbReference type="InterPro" id="IPR005467">
    <property type="entry name" value="His_kinase_dom"/>
</dbReference>
<dbReference type="InterPro" id="IPR003594">
    <property type="entry name" value="HATPase_dom"/>
</dbReference>
<keyword evidence="11" id="KW-0902">Two-component regulatory system</keyword>
<feature type="transmembrane region" description="Helical" evidence="15">
    <location>
        <begin position="74"/>
        <end position="93"/>
    </location>
</feature>
<dbReference type="GO" id="GO:0016036">
    <property type="term" value="P:cellular response to phosphate starvation"/>
    <property type="evidence" value="ECO:0007669"/>
    <property type="project" value="TreeGrafter"/>
</dbReference>
<evidence type="ECO:0000256" key="2">
    <source>
        <dbReference type="ARBA" id="ARBA00004370"/>
    </source>
</evidence>
<keyword evidence="4" id="KW-0597">Phosphoprotein</keyword>
<dbReference type="GO" id="GO:0004721">
    <property type="term" value="F:phosphoprotein phosphatase activity"/>
    <property type="evidence" value="ECO:0007669"/>
    <property type="project" value="TreeGrafter"/>
</dbReference>
<comment type="catalytic activity">
    <reaction evidence="1">
        <text>ATP + protein L-histidine = ADP + protein N-phospho-L-histidine.</text>
        <dbReference type="EC" id="2.7.13.3"/>
    </reaction>
</comment>
<evidence type="ECO:0000256" key="14">
    <source>
        <dbReference type="SAM" id="MobiDB-lite"/>
    </source>
</evidence>
<dbReference type="SUPFAM" id="SSF55874">
    <property type="entry name" value="ATPase domain of HSP90 chaperone/DNA topoisomerase II/histidine kinase"/>
    <property type="match status" value="1"/>
</dbReference>
<keyword evidence="12 15" id="KW-0472">Membrane</keyword>
<dbReference type="InterPro" id="IPR050351">
    <property type="entry name" value="BphY/WalK/GraS-like"/>
</dbReference>
<dbReference type="PROSITE" id="PS50109">
    <property type="entry name" value="HIS_KIN"/>
    <property type="match status" value="1"/>
</dbReference>
<evidence type="ECO:0000256" key="6">
    <source>
        <dbReference type="ARBA" id="ARBA00022692"/>
    </source>
</evidence>
<feature type="domain" description="Histidine kinase" evidence="16">
    <location>
        <begin position="158"/>
        <end position="374"/>
    </location>
</feature>
<dbReference type="AlphaFoldDB" id="A0A173U5T9"/>
<dbReference type="EMBL" id="CYXR01000022">
    <property type="protein sequence ID" value="CUN08868.1"/>
    <property type="molecule type" value="Genomic_DNA"/>
</dbReference>
<keyword evidence="9" id="KW-0067">ATP-binding</keyword>
<comment type="subcellular location">
    <subcellularLocation>
        <location evidence="2">Membrane</location>
    </subcellularLocation>
</comment>
<dbReference type="Gene3D" id="3.30.565.10">
    <property type="entry name" value="Histidine kinase-like ATPase, C-terminal domain"/>
    <property type="match status" value="1"/>
</dbReference>
<keyword evidence="7" id="KW-0547">Nucleotide-binding</keyword>
<proteinExistence type="predicted"/>
<feature type="coiled-coil region" evidence="13">
    <location>
        <begin position="124"/>
        <end position="158"/>
    </location>
</feature>
<evidence type="ECO:0000256" key="3">
    <source>
        <dbReference type="ARBA" id="ARBA00012438"/>
    </source>
</evidence>
<keyword evidence="13" id="KW-0175">Coiled coil</keyword>
<evidence type="ECO:0000256" key="10">
    <source>
        <dbReference type="ARBA" id="ARBA00022989"/>
    </source>
</evidence>
<dbReference type="SMART" id="SM00387">
    <property type="entry name" value="HATPase_c"/>
    <property type="match status" value="1"/>
</dbReference>
<feature type="transmembrane region" description="Helical" evidence="15">
    <location>
        <begin position="12"/>
        <end position="31"/>
    </location>
</feature>